<evidence type="ECO:0000313" key="4">
    <source>
        <dbReference type="EMBL" id="ORV26374.1"/>
    </source>
</evidence>
<evidence type="ECO:0000313" key="6">
    <source>
        <dbReference type="Proteomes" id="UP000193811"/>
    </source>
</evidence>
<evidence type="ECO:0000313" key="3">
    <source>
        <dbReference type="EMBL" id="CQD03994.1"/>
    </source>
</evidence>
<name>A0A0U1CZE5_9MYCO</name>
<protein>
    <submittedName>
        <fullName evidence="3">MerR family transcriptional regulator</fullName>
    </submittedName>
</protein>
<reference evidence="3 5" key="1">
    <citation type="submission" date="2015-03" db="EMBL/GenBank/DDBJ databases">
        <authorList>
            <person name="Murphy D."/>
        </authorList>
    </citation>
    <scope>NUCLEOTIDE SEQUENCE [LARGE SCALE GENOMIC DNA]</scope>
    <source>
        <strain evidence="3 5">D16</strain>
    </source>
</reference>
<sequence length="129" mass="14341">MSNQDHLQIGEVATRTELSIKTIRHYDEVGLVTPSARSAGGFRLYTADDVNRLLAIRRMKPSGFSLEEMRELLDALDTLDSPGVSAARRAEATAFLAQCHARAQEACVKLTRQLAHAQELTEQLSRYRG</sequence>
<dbReference type="EMBL" id="CTEF01000001">
    <property type="protein sequence ID" value="CQD03994.1"/>
    <property type="molecule type" value="Genomic_DNA"/>
</dbReference>
<dbReference type="InterPro" id="IPR009061">
    <property type="entry name" value="DNA-bd_dom_put_sf"/>
</dbReference>
<dbReference type="SUPFAM" id="SSF46955">
    <property type="entry name" value="Putative DNA-binding domain"/>
    <property type="match status" value="1"/>
</dbReference>
<dbReference type="Proteomes" id="UP000182227">
    <property type="component" value="Unassembled WGS sequence"/>
</dbReference>
<evidence type="ECO:0000259" key="2">
    <source>
        <dbReference type="PROSITE" id="PS50937"/>
    </source>
</evidence>
<keyword evidence="6" id="KW-1185">Reference proteome</keyword>
<dbReference type="InterPro" id="IPR047057">
    <property type="entry name" value="MerR_fam"/>
</dbReference>
<evidence type="ECO:0000313" key="5">
    <source>
        <dbReference type="Proteomes" id="UP000182227"/>
    </source>
</evidence>
<dbReference type="CDD" id="cd00592">
    <property type="entry name" value="HTH_MerR-like"/>
    <property type="match status" value="1"/>
</dbReference>
<reference evidence="4 6" key="2">
    <citation type="submission" date="2016-01" db="EMBL/GenBank/DDBJ databases">
        <title>The new phylogeny of the genus Mycobacterium.</title>
        <authorList>
            <person name="Tarcisio F."/>
            <person name="Conor M."/>
            <person name="Antonella G."/>
            <person name="Elisabetta G."/>
            <person name="Giulia F.S."/>
            <person name="Sara T."/>
            <person name="Anna F."/>
            <person name="Clotilde B."/>
            <person name="Roberto B."/>
            <person name="Veronica D.S."/>
            <person name="Fabio R."/>
            <person name="Monica P."/>
            <person name="Olivier J."/>
            <person name="Enrico T."/>
            <person name="Nicola S."/>
        </authorList>
    </citation>
    <scope>NUCLEOTIDE SEQUENCE [LARGE SCALE GENOMIC DNA]</scope>
    <source>
        <strain evidence="4 6">CCUG 50187</strain>
    </source>
</reference>
<dbReference type="Proteomes" id="UP000193811">
    <property type="component" value="Unassembled WGS sequence"/>
</dbReference>
<dbReference type="AlphaFoldDB" id="A0A0U1CZE5"/>
<evidence type="ECO:0000256" key="1">
    <source>
        <dbReference type="ARBA" id="ARBA00023125"/>
    </source>
</evidence>
<feature type="domain" description="HTH merR-type" evidence="2">
    <location>
        <begin position="6"/>
        <end position="75"/>
    </location>
</feature>
<dbReference type="PANTHER" id="PTHR30204">
    <property type="entry name" value="REDOX-CYCLING DRUG-SENSING TRANSCRIPTIONAL ACTIVATOR SOXR"/>
    <property type="match status" value="1"/>
</dbReference>
<dbReference type="SMART" id="SM00422">
    <property type="entry name" value="HTH_MERR"/>
    <property type="match status" value="1"/>
</dbReference>
<gene>
    <name evidence="4" type="ORF">AWB98_16105</name>
    <name evidence="3" type="ORF">BN970_00608</name>
</gene>
<dbReference type="GO" id="GO:0003700">
    <property type="term" value="F:DNA-binding transcription factor activity"/>
    <property type="evidence" value="ECO:0007669"/>
    <property type="project" value="InterPro"/>
</dbReference>
<dbReference type="PANTHER" id="PTHR30204:SF93">
    <property type="entry name" value="HTH MERR-TYPE DOMAIN-CONTAINING PROTEIN"/>
    <property type="match status" value="1"/>
</dbReference>
<dbReference type="PROSITE" id="PS50937">
    <property type="entry name" value="HTH_MERR_2"/>
    <property type="match status" value="1"/>
</dbReference>
<dbReference type="PROSITE" id="PS00552">
    <property type="entry name" value="HTH_MERR_1"/>
    <property type="match status" value="1"/>
</dbReference>
<dbReference type="Pfam" id="PF13411">
    <property type="entry name" value="MerR_1"/>
    <property type="match status" value="1"/>
</dbReference>
<keyword evidence="1" id="KW-0238">DNA-binding</keyword>
<dbReference type="InterPro" id="IPR000551">
    <property type="entry name" value="MerR-type_HTH_dom"/>
</dbReference>
<dbReference type="RefSeq" id="WP_085141052.1">
    <property type="nucleotide sequence ID" value="NZ_JACKVA010000035.1"/>
</dbReference>
<dbReference type="EMBL" id="LQOP01000016">
    <property type="protein sequence ID" value="ORV26374.1"/>
    <property type="molecule type" value="Genomic_DNA"/>
</dbReference>
<dbReference type="GeneID" id="44296988"/>
<proteinExistence type="predicted"/>
<accession>A0A0U1CZE5</accession>
<organism evidence="3 5">
    <name type="scientific">Mycolicibacterium conceptionense</name>
    <dbReference type="NCBI Taxonomy" id="451644"/>
    <lineage>
        <taxon>Bacteria</taxon>
        <taxon>Bacillati</taxon>
        <taxon>Actinomycetota</taxon>
        <taxon>Actinomycetes</taxon>
        <taxon>Mycobacteriales</taxon>
        <taxon>Mycobacteriaceae</taxon>
        <taxon>Mycolicibacterium</taxon>
    </lineage>
</organism>
<dbReference type="PRINTS" id="PR00040">
    <property type="entry name" value="HTHMERR"/>
</dbReference>
<dbReference type="GO" id="GO:0003677">
    <property type="term" value="F:DNA binding"/>
    <property type="evidence" value="ECO:0007669"/>
    <property type="project" value="UniProtKB-KW"/>
</dbReference>
<dbReference type="Gene3D" id="1.10.1660.10">
    <property type="match status" value="1"/>
</dbReference>